<dbReference type="GO" id="GO:0035556">
    <property type="term" value="P:intracellular signal transduction"/>
    <property type="evidence" value="ECO:0007669"/>
    <property type="project" value="TreeGrafter"/>
</dbReference>
<keyword evidence="4" id="KW-0808">Transferase</keyword>
<keyword evidence="17" id="KW-1185">Reference proteome</keyword>
<dbReference type="CDD" id="cd21884">
    <property type="entry name" value="SARAH_MST_Hpo"/>
    <property type="match status" value="1"/>
</dbReference>
<dbReference type="Pfam" id="PF00069">
    <property type="entry name" value="Pkinase"/>
    <property type="match status" value="1"/>
</dbReference>
<feature type="compositionally biased region" description="Basic and acidic residues" evidence="13">
    <location>
        <begin position="696"/>
        <end position="710"/>
    </location>
</feature>
<dbReference type="PROSITE" id="PS00107">
    <property type="entry name" value="PROTEIN_KINASE_ATP"/>
    <property type="match status" value="1"/>
</dbReference>
<dbReference type="Pfam" id="PF11629">
    <property type="entry name" value="Mst1_SARAH"/>
    <property type="match status" value="1"/>
</dbReference>
<comment type="similarity">
    <text evidence="1">Belongs to the protein kinase superfamily. STE Ser/Thr protein kinase family. STE20 subfamily.</text>
</comment>
<accession>H2KUY7</accession>
<evidence type="ECO:0000256" key="5">
    <source>
        <dbReference type="ARBA" id="ARBA00022741"/>
    </source>
</evidence>
<evidence type="ECO:0000256" key="13">
    <source>
        <dbReference type="SAM" id="MobiDB-lite"/>
    </source>
</evidence>
<dbReference type="PROSITE" id="PS50951">
    <property type="entry name" value="SARAH"/>
    <property type="match status" value="1"/>
</dbReference>
<feature type="domain" description="Protein kinase" evidence="14">
    <location>
        <begin position="17"/>
        <end position="268"/>
    </location>
</feature>
<keyword evidence="3" id="KW-0723">Serine/threonine-protein kinase</keyword>
<evidence type="ECO:0000256" key="6">
    <source>
        <dbReference type="ARBA" id="ARBA00022777"/>
    </source>
</evidence>
<evidence type="ECO:0000256" key="9">
    <source>
        <dbReference type="ARBA" id="ARBA00048679"/>
    </source>
</evidence>
<evidence type="ECO:0000256" key="7">
    <source>
        <dbReference type="ARBA" id="ARBA00022840"/>
    </source>
</evidence>
<evidence type="ECO:0000256" key="10">
    <source>
        <dbReference type="ARBA" id="ARBA00059815"/>
    </source>
</evidence>
<dbReference type="InterPro" id="IPR017441">
    <property type="entry name" value="Protein_kinase_ATP_BS"/>
</dbReference>
<feature type="binding site" evidence="12">
    <location>
        <position position="47"/>
    </location>
    <ligand>
        <name>ATP</name>
        <dbReference type="ChEBI" id="CHEBI:30616"/>
    </ligand>
</feature>
<dbReference type="GO" id="GO:0005737">
    <property type="term" value="C:cytoplasm"/>
    <property type="evidence" value="ECO:0007669"/>
    <property type="project" value="TreeGrafter"/>
</dbReference>
<dbReference type="InterPro" id="IPR036674">
    <property type="entry name" value="p53_tetramer_sf"/>
</dbReference>
<evidence type="ECO:0000256" key="2">
    <source>
        <dbReference type="ARBA" id="ARBA00012513"/>
    </source>
</evidence>
<feature type="domain" description="SARAH" evidence="15">
    <location>
        <begin position="505"/>
        <end position="552"/>
    </location>
</feature>
<dbReference type="InterPro" id="IPR024205">
    <property type="entry name" value="Mst1_2_SARAH_domain"/>
</dbReference>
<keyword evidence="6 16" id="KW-0418">Kinase</keyword>
<dbReference type="FunFam" id="1.10.510.10:FF:000605">
    <property type="entry name" value="serine/threonine-protein kinase 3 isoform X2"/>
    <property type="match status" value="1"/>
</dbReference>
<feature type="region of interest" description="Disordered" evidence="13">
    <location>
        <begin position="691"/>
        <end position="710"/>
    </location>
</feature>
<evidence type="ECO:0000256" key="1">
    <source>
        <dbReference type="ARBA" id="ARBA00008874"/>
    </source>
</evidence>
<dbReference type="AlphaFoldDB" id="H2KUY7"/>
<dbReference type="Proteomes" id="UP000008909">
    <property type="component" value="Unassembled WGS sequence"/>
</dbReference>
<evidence type="ECO:0000256" key="4">
    <source>
        <dbReference type="ARBA" id="ARBA00022679"/>
    </source>
</evidence>
<protein>
    <recommendedName>
        <fullName evidence="11">Serine/threonine-protein kinase cst-1</fullName>
        <ecNumber evidence="2">2.7.11.1</ecNumber>
    </recommendedName>
</protein>
<dbReference type="GO" id="GO:0051262">
    <property type="term" value="P:protein tetramerization"/>
    <property type="evidence" value="ECO:0007669"/>
    <property type="project" value="InterPro"/>
</dbReference>
<proteinExistence type="inferred from homology"/>
<dbReference type="PANTHER" id="PTHR48012:SF18">
    <property type="entry name" value="HAPPYHOUR, ISOFORM A"/>
    <property type="match status" value="1"/>
</dbReference>
<keyword evidence="7 12" id="KW-0067">ATP-binding</keyword>
<evidence type="ECO:0000313" key="16">
    <source>
        <dbReference type="EMBL" id="GAA43306.2"/>
    </source>
</evidence>
<evidence type="ECO:0000313" key="17">
    <source>
        <dbReference type="Proteomes" id="UP000008909"/>
    </source>
</evidence>
<dbReference type="GO" id="GO:0005524">
    <property type="term" value="F:ATP binding"/>
    <property type="evidence" value="ECO:0007669"/>
    <property type="project" value="UniProtKB-UniRule"/>
</dbReference>
<sequence>MQRLQDSELSRCPSEVFELICKLGKGSYGSVFKARYKATGGIVAIKKVPVDSDLTDIVKEISIMQQCDSPFIVKCYGSLFDSQDLWICMEYCGAGSIADIMRLRGKALEEREIATVLQYSLRGLDYLHQMRKIHRDIKAGNILLLNSGTAKLADFGVAGQLSDTLAKRNTVIGTPYWMAPEVIQEIGYNYSADIWSLGITAIEMAEGKPPLADIHPMRALFMIPSQPPPTLRKPSSWSAEFRTFVTACLSKTPESRPTAAALLQTEFIRHAQSCSILLPLIEESNAAREKRLSDSKAAILSGIAHETKQAHTPGEQRTSMEAAAAEGIDDGNGTMVRQDVSLPSAQMDHGFDGNLTLVSSDSVEVVRRTGTSGMQHSRRVLSHSGNEDDPATMVIKRSDDEAGGEPQDEEEDDSGSVIVHNTNNSIDMDGRDSERHKAFEMLDAAMRPTTTVEGTLTRKAKADGVPRASVSKKYFIEGTITPCSRFSDTDTVHNGLFPGGLVHEPGALNRLSYAELQRLLNTLTVDLETELRNLAIRYRHKRQPLLDAIAEKTAQATEMKLMEAGHPDVLYRHYGRMLVRGQLRTGLSFRTAVRHMLHPLSLVFTLTCKHGVHLKHHFVVDPLCSRAHCKFEKPSEYWPQIAIYQLSTKELYATFLRISVVSLRKALSVCHKRREARVHWAEKIGENGTNNLQRMGELDKEDGFEHQKRP</sequence>
<comment type="function">
    <text evidence="10">Serine/threonine-protein kinase which extends lifespan and delays tissue aging, probably by activating daf-16.</text>
</comment>
<dbReference type="Gene3D" id="1.10.510.10">
    <property type="entry name" value="Transferase(Phosphotransferase) domain 1"/>
    <property type="match status" value="1"/>
</dbReference>
<dbReference type="EC" id="2.7.11.1" evidence="2"/>
<dbReference type="FunFam" id="3.30.200.20:FF:000040">
    <property type="entry name" value="Dual specificity mitogen-activated protein kinase kinase"/>
    <property type="match status" value="1"/>
</dbReference>
<evidence type="ECO:0000256" key="11">
    <source>
        <dbReference type="ARBA" id="ARBA00074244"/>
    </source>
</evidence>
<dbReference type="GO" id="GO:0004674">
    <property type="term" value="F:protein serine/threonine kinase activity"/>
    <property type="evidence" value="ECO:0007669"/>
    <property type="project" value="UniProtKB-KW"/>
</dbReference>
<dbReference type="PROSITE" id="PS50011">
    <property type="entry name" value="PROTEIN_KINASE_DOM"/>
    <property type="match status" value="1"/>
</dbReference>
<gene>
    <name evidence="16" type="ORF">CLF_110806</name>
</gene>
<comment type="catalytic activity">
    <reaction evidence="9">
        <text>L-seryl-[protein] + ATP = O-phospho-L-seryl-[protein] + ADP + H(+)</text>
        <dbReference type="Rhea" id="RHEA:17989"/>
        <dbReference type="Rhea" id="RHEA-COMP:9863"/>
        <dbReference type="Rhea" id="RHEA-COMP:11604"/>
        <dbReference type="ChEBI" id="CHEBI:15378"/>
        <dbReference type="ChEBI" id="CHEBI:29999"/>
        <dbReference type="ChEBI" id="CHEBI:30616"/>
        <dbReference type="ChEBI" id="CHEBI:83421"/>
        <dbReference type="ChEBI" id="CHEBI:456216"/>
        <dbReference type="EC" id="2.7.11.1"/>
    </reaction>
</comment>
<organism evidence="16 17">
    <name type="scientific">Clonorchis sinensis</name>
    <name type="common">Chinese liver fluke</name>
    <dbReference type="NCBI Taxonomy" id="79923"/>
    <lineage>
        <taxon>Eukaryota</taxon>
        <taxon>Metazoa</taxon>
        <taxon>Spiralia</taxon>
        <taxon>Lophotrochozoa</taxon>
        <taxon>Platyhelminthes</taxon>
        <taxon>Trematoda</taxon>
        <taxon>Digenea</taxon>
        <taxon>Opisthorchiida</taxon>
        <taxon>Opisthorchiata</taxon>
        <taxon>Opisthorchiidae</taxon>
        <taxon>Clonorchis</taxon>
    </lineage>
</organism>
<evidence type="ECO:0000256" key="12">
    <source>
        <dbReference type="PROSITE-ProRule" id="PRU10141"/>
    </source>
</evidence>
<keyword evidence="5 12" id="KW-0547">Nucleotide-binding</keyword>
<reference evidence="16" key="1">
    <citation type="journal article" date="2011" name="Genome Biol.">
        <title>The draft genome of the carcinogenic human liver fluke Clonorchis sinensis.</title>
        <authorList>
            <person name="Wang X."/>
            <person name="Chen W."/>
            <person name="Huang Y."/>
            <person name="Sun J."/>
            <person name="Men J."/>
            <person name="Liu H."/>
            <person name="Luo F."/>
            <person name="Guo L."/>
            <person name="Lv X."/>
            <person name="Deng C."/>
            <person name="Zhou C."/>
            <person name="Fan Y."/>
            <person name="Li X."/>
            <person name="Huang L."/>
            <person name="Hu Y."/>
            <person name="Liang C."/>
            <person name="Hu X."/>
            <person name="Xu J."/>
            <person name="Yu X."/>
        </authorList>
    </citation>
    <scope>NUCLEOTIDE SEQUENCE [LARGE SCALE GENOMIC DNA]</scope>
    <source>
        <strain evidence="16">Henan</strain>
    </source>
</reference>
<feature type="region of interest" description="Disordered" evidence="13">
    <location>
        <begin position="370"/>
        <end position="430"/>
    </location>
</feature>
<dbReference type="CDD" id="cd06612">
    <property type="entry name" value="STKc_MST1_2"/>
    <property type="match status" value="1"/>
</dbReference>
<dbReference type="InterPro" id="IPR050629">
    <property type="entry name" value="STE20/SPS1-PAK"/>
</dbReference>
<dbReference type="InterPro" id="IPR000719">
    <property type="entry name" value="Prot_kinase_dom"/>
</dbReference>
<dbReference type="SUPFAM" id="SSF56112">
    <property type="entry name" value="Protein kinase-like (PK-like)"/>
    <property type="match status" value="1"/>
</dbReference>
<dbReference type="Gene3D" id="4.10.170.10">
    <property type="entry name" value="p53-like tetramerisation domain"/>
    <property type="match status" value="1"/>
</dbReference>
<evidence type="ECO:0000259" key="15">
    <source>
        <dbReference type="PROSITE" id="PS50951"/>
    </source>
</evidence>
<comment type="catalytic activity">
    <reaction evidence="8">
        <text>L-threonyl-[protein] + ATP = O-phospho-L-threonyl-[protein] + ADP + H(+)</text>
        <dbReference type="Rhea" id="RHEA:46608"/>
        <dbReference type="Rhea" id="RHEA-COMP:11060"/>
        <dbReference type="Rhea" id="RHEA-COMP:11605"/>
        <dbReference type="ChEBI" id="CHEBI:15378"/>
        <dbReference type="ChEBI" id="CHEBI:30013"/>
        <dbReference type="ChEBI" id="CHEBI:30616"/>
        <dbReference type="ChEBI" id="CHEBI:61977"/>
        <dbReference type="ChEBI" id="CHEBI:456216"/>
        <dbReference type="EC" id="2.7.11.1"/>
    </reaction>
</comment>
<dbReference type="InterPro" id="IPR011524">
    <property type="entry name" value="SARAH_dom"/>
</dbReference>
<dbReference type="InterPro" id="IPR011009">
    <property type="entry name" value="Kinase-like_dom_sf"/>
</dbReference>
<evidence type="ECO:0000259" key="14">
    <source>
        <dbReference type="PROSITE" id="PS50011"/>
    </source>
</evidence>
<evidence type="ECO:0000256" key="8">
    <source>
        <dbReference type="ARBA" id="ARBA00047899"/>
    </source>
</evidence>
<name>H2KUY7_CLOSI</name>
<dbReference type="EMBL" id="DF144242">
    <property type="protein sequence ID" value="GAA43306.2"/>
    <property type="molecule type" value="Genomic_DNA"/>
</dbReference>
<evidence type="ECO:0000256" key="3">
    <source>
        <dbReference type="ARBA" id="ARBA00022527"/>
    </source>
</evidence>
<dbReference type="SMART" id="SM00220">
    <property type="entry name" value="S_TKc"/>
    <property type="match status" value="1"/>
</dbReference>
<feature type="compositionally biased region" description="Acidic residues" evidence="13">
    <location>
        <begin position="401"/>
        <end position="414"/>
    </location>
</feature>
<dbReference type="PANTHER" id="PTHR48012">
    <property type="entry name" value="STERILE20-LIKE KINASE, ISOFORM B-RELATED"/>
    <property type="match status" value="1"/>
</dbReference>